<feature type="domain" description="DUF1659" evidence="1">
    <location>
        <begin position="2"/>
        <end position="72"/>
    </location>
</feature>
<dbReference type="RefSeq" id="WP_073022368.1">
    <property type="nucleotide sequence ID" value="NZ_FQXU01000016.1"/>
</dbReference>
<dbReference type="Proteomes" id="UP000184241">
    <property type="component" value="Unassembled WGS sequence"/>
</dbReference>
<name>A0A1M6CAZ8_9CLOT</name>
<proteinExistence type="predicted"/>
<sequence length="75" mass="8197">MAIDKQKTSSQLTIEVEGGANEVGKTVYKKLRFSGLSADCSVDDLYELAEAIKGLLANDTKDFLLTDVFKLVKVN</sequence>
<dbReference type="Pfam" id="PF07872">
    <property type="entry name" value="DUF1659"/>
    <property type="match status" value="1"/>
</dbReference>
<dbReference type="EMBL" id="FQXU01000016">
    <property type="protein sequence ID" value="SHI57888.1"/>
    <property type="molecule type" value="Genomic_DNA"/>
</dbReference>
<evidence type="ECO:0000313" key="2">
    <source>
        <dbReference type="EMBL" id="SHI57888.1"/>
    </source>
</evidence>
<evidence type="ECO:0000259" key="1">
    <source>
        <dbReference type="Pfam" id="PF07872"/>
    </source>
</evidence>
<evidence type="ECO:0000313" key="3">
    <source>
        <dbReference type="Proteomes" id="UP000184241"/>
    </source>
</evidence>
<accession>A0A1M6CAZ8</accession>
<gene>
    <name evidence="2" type="ORF">SAMN02745941_04031</name>
</gene>
<dbReference type="InterPro" id="IPR012454">
    <property type="entry name" value="DUF1659"/>
</dbReference>
<dbReference type="AlphaFoldDB" id="A0A1M6CAZ8"/>
<protein>
    <recommendedName>
        <fullName evidence="1">DUF1659 domain-containing protein</fullName>
    </recommendedName>
</protein>
<reference evidence="2 3" key="1">
    <citation type="submission" date="2016-11" db="EMBL/GenBank/DDBJ databases">
        <authorList>
            <person name="Jaros S."/>
            <person name="Januszkiewicz K."/>
            <person name="Wedrychowicz H."/>
        </authorList>
    </citation>
    <scope>NUCLEOTIDE SEQUENCE [LARGE SCALE GENOMIC DNA]</scope>
    <source>
        <strain evidence="2 3">DSM 6191</strain>
    </source>
</reference>
<organism evidence="2 3">
    <name type="scientific">Clostridium intestinale DSM 6191</name>
    <dbReference type="NCBI Taxonomy" id="1121320"/>
    <lineage>
        <taxon>Bacteria</taxon>
        <taxon>Bacillati</taxon>
        <taxon>Bacillota</taxon>
        <taxon>Clostridia</taxon>
        <taxon>Eubacteriales</taxon>
        <taxon>Clostridiaceae</taxon>
        <taxon>Clostridium</taxon>
    </lineage>
</organism>